<dbReference type="PANTHER" id="PTHR33281:SF19">
    <property type="entry name" value="VOLTAGE-DEPENDENT ANION CHANNEL-FORMING PROTEIN YNEE"/>
    <property type="match status" value="1"/>
</dbReference>
<evidence type="ECO:0000313" key="10">
    <source>
        <dbReference type="EMBL" id="MEP0945779.1"/>
    </source>
</evidence>
<comment type="similarity">
    <text evidence="8">Belongs to the anion channel-forming bestrophin (TC 1.A.46) family.</text>
</comment>
<evidence type="ECO:0000256" key="1">
    <source>
        <dbReference type="ARBA" id="ARBA00004651"/>
    </source>
</evidence>
<dbReference type="Pfam" id="PF25539">
    <property type="entry name" value="Bestrophin_2"/>
    <property type="match status" value="1"/>
</dbReference>
<keyword evidence="11" id="KW-1185">Reference proteome</keyword>
<dbReference type="RefSeq" id="WP_190699113.1">
    <property type="nucleotide sequence ID" value="NZ_JAMPKX010000001.1"/>
</dbReference>
<keyword evidence="6" id="KW-0406">Ion transport</keyword>
<keyword evidence="7 9" id="KW-0472">Membrane</keyword>
<dbReference type="EMBL" id="JAMPKX010000001">
    <property type="protein sequence ID" value="MEP0945779.1"/>
    <property type="molecule type" value="Genomic_DNA"/>
</dbReference>
<evidence type="ECO:0000256" key="9">
    <source>
        <dbReference type="SAM" id="Phobius"/>
    </source>
</evidence>
<evidence type="ECO:0000256" key="4">
    <source>
        <dbReference type="ARBA" id="ARBA00022692"/>
    </source>
</evidence>
<keyword evidence="4 9" id="KW-0812">Transmembrane</keyword>
<evidence type="ECO:0000256" key="8">
    <source>
        <dbReference type="ARBA" id="ARBA00034708"/>
    </source>
</evidence>
<organism evidence="10 11">
    <name type="scientific">Leptolyngbya subtilissima DQ-A4</name>
    <dbReference type="NCBI Taxonomy" id="2933933"/>
    <lineage>
        <taxon>Bacteria</taxon>
        <taxon>Bacillati</taxon>
        <taxon>Cyanobacteriota</taxon>
        <taxon>Cyanophyceae</taxon>
        <taxon>Leptolyngbyales</taxon>
        <taxon>Leptolyngbyaceae</taxon>
        <taxon>Leptolyngbya group</taxon>
        <taxon>Leptolyngbya</taxon>
    </lineage>
</organism>
<proteinExistence type="inferred from homology"/>
<comment type="subcellular location">
    <subcellularLocation>
        <location evidence="1">Cell membrane</location>
        <topology evidence="1">Multi-pass membrane protein</topology>
    </subcellularLocation>
</comment>
<keyword evidence="2" id="KW-0813">Transport</keyword>
<feature type="transmembrane region" description="Helical" evidence="9">
    <location>
        <begin position="43"/>
        <end position="65"/>
    </location>
</feature>
<protein>
    <submittedName>
        <fullName evidence="10">Uncharacterized protein</fullName>
    </submittedName>
</protein>
<dbReference type="Proteomes" id="UP001482513">
    <property type="component" value="Unassembled WGS sequence"/>
</dbReference>
<dbReference type="InterPro" id="IPR044669">
    <property type="entry name" value="YneE/VCCN1/2-like"/>
</dbReference>
<evidence type="ECO:0000256" key="6">
    <source>
        <dbReference type="ARBA" id="ARBA00023065"/>
    </source>
</evidence>
<evidence type="ECO:0000313" key="11">
    <source>
        <dbReference type="Proteomes" id="UP001482513"/>
    </source>
</evidence>
<name>A0ABV0JZ19_9CYAN</name>
<evidence type="ECO:0000256" key="3">
    <source>
        <dbReference type="ARBA" id="ARBA00022475"/>
    </source>
</evidence>
<evidence type="ECO:0000256" key="2">
    <source>
        <dbReference type="ARBA" id="ARBA00022448"/>
    </source>
</evidence>
<comment type="caution">
    <text evidence="10">The sequence shown here is derived from an EMBL/GenBank/DDBJ whole genome shotgun (WGS) entry which is preliminary data.</text>
</comment>
<sequence length="335" mass="37465">MARPIEIVQGNEPVPNQTIKRSIRRYESEQDWFKLLFRVRGSVIPAVMPRVLLCAAFALGILLLYSRGWPVASPILGSLVPSLVLGLLLVFRTNTSYERFWEGRKLWGSVVNLTRNLARQLWVAIETPQPGDYEAKMAAVRQLPAFAIAMKLHLRSELPNAELANLLTADQFAKLRQMNNPPLEIAFWIADYLQTQQTRGTLNTHQLTHCLETLDDLVDALGGCERILKTPMPVAYSIHLKQLLMLYCLALPFQMVDSVGWATPFLVGLISFAVFGIEEIGIEIENPFGHDPNDLPLDTICHTMQQNIEDLISLVPGAGRSQSARVEESPTKAGL</sequence>
<dbReference type="PANTHER" id="PTHR33281">
    <property type="entry name" value="UPF0187 PROTEIN YNEE"/>
    <property type="match status" value="1"/>
</dbReference>
<reference evidence="10 11" key="1">
    <citation type="submission" date="2022-04" db="EMBL/GenBank/DDBJ databases">
        <title>Positive selection, recombination, and allopatry shape intraspecific diversity of widespread and dominant cyanobacteria.</title>
        <authorList>
            <person name="Wei J."/>
            <person name="Shu W."/>
            <person name="Hu C."/>
        </authorList>
    </citation>
    <scope>NUCLEOTIDE SEQUENCE [LARGE SCALE GENOMIC DNA]</scope>
    <source>
        <strain evidence="10 11">DQ-A4</strain>
    </source>
</reference>
<keyword evidence="3" id="KW-1003">Cell membrane</keyword>
<keyword evidence="5 9" id="KW-1133">Transmembrane helix</keyword>
<gene>
    <name evidence="10" type="ORF">NC992_02740</name>
</gene>
<evidence type="ECO:0000256" key="5">
    <source>
        <dbReference type="ARBA" id="ARBA00022989"/>
    </source>
</evidence>
<accession>A0ABV0JZ19</accession>
<evidence type="ECO:0000256" key="7">
    <source>
        <dbReference type="ARBA" id="ARBA00023136"/>
    </source>
</evidence>
<feature type="transmembrane region" description="Helical" evidence="9">
    <location>
        <begin position="71"/>
        <end position="91"/>
    </location>
</feature>